<organism evidence="1">
    <name type="scientific">Cladocopium goreaui</name>
    <dbReference type="NCBI Taxonomy" id="2562237"/>
    <lineage>
        <taxon>Eukaryota</taxon>
        <taxon>Sar</taxon>
        <taxon>Alveolata</taxon>
        <taxon>Dinophyceae</taxon>
        <taxon>Suessiales</taxon>
        <taxon>Symbiodiniaceae</taxon>
        <taxon>Cladocopium</taxon>
    </lineage>
</organism>
<dbReference type="Gene3D" id="1.25.40.20">
    <property type="entry name" value="Ankyrin repeat-containing domain"/>
    <property type="match status" value="1"/>
</dbReference>
<dbReference type="InterPro" id="IPR036770">
    <property type="entry name" value="Ankyrin_rpt-contain_sf"/>
</dbReference>
<evidence type="ECO:0000313" key="3">
    <source>
        <dbReference type="Proteomes" id="UP001152797"/>
    </source>
</evidence>
<reference evidence="2 3" key="2">
    <citation type="submission" date="2024-05" db="EMBL/GenBank/DDBJ databases">
        <authorList>
            <person name="Chen Y."/>
            <person name="Shah S."/>
            <person name="Dougan E. K."/>
            <person name="Thang M."/>
            <person name="Chan C."/>
        </authorList>
    </citation>
    <scope>NUCLEOTIDE SEQUENCE [LARGE SCALE GENOMIC DNA]</scope>
</reference>
<dbReference type="EMBL" id="CAMXCT030006625">
    <property type="protein sequence ID" value="CAL4804566.1"/>
    <property type="molecule type" value="Genomic_DNA"/>
</dbReference>
<dbReference type="SUPFAM" id="SSF48403">
    <property type="entry name" value="Ankyrin repeat"/>
    <property type="match status" value="1"/>
</dbReference>
<dbReference type="EMBL" id="CAMXCT010006625">
    <property type="protein sequence ID" value="CAI4017254.1"/>
    <property type="molecule type" value="Genomic_DNA"/>
</dbReference>
<dbReference type="Proteomes" id="UP001152797">
    <property type="component" value="Unassembled WGS sequence"/>
</dbReference>
<dbReference type="EMBL" id="CAMXCT020006625">
    <property type="protein sequence ID" value="CAL1170629.1"/>
    <property type="molecule type" value="Genomic_DNA"/>
</dbReference>
<gene>
    <name evidence="1" type="ORF">C1SCF055_LOCUS41912</name>
</gene>
<proteinExistence type="predicted"/>
<sequence length="372" mass="41363">MFVDVRHGLTGEWLLQMETDSNLSGWDVMIKVAAFLGLETPYQITVNPERTTTTMSPLHLIRPDPLTERLETYFIVRPMQYPTATHYRQLIVALDQKNAVELSDILSHGLDLSLTVPDGGHTSALLALAILRDHDPEDYTVAKDTRPIKYPSPKACLTFLILQAKADPNILPPKQQPTTMIALAVALGNQALVELLLGAGAEVHPEAAMVPPLTIAVLNQDRGIVRALLRALADPWRSVHVGALLDRPWSKWVFSWQEPVSAVQVAAAQSSTGACTDILISESVLQDEVGINWISPQYQPVTSVLSERATMVLSRAIEDYRQHTGPHKPRLEHESLRWRKIMAGLYLPALPTARHQPQESRELHCPLLQQVD</sequence>
<protein>
    <submittedName>
        <fullName evidence="1">Uncharacterized protein</fullName>
    </submittedName>
</protein>
<evidence type="ECO:0000313" key="1">
    <source>
        <dbReference type="EMBL" id="CAI4017254.1"/>
    </source>
</evidence>
<keyword evidence="3" id="KW-1185">Reference proteome</keyword>
<comment type="caution">
    <text evidence="1">The sequence shown here is derived from an EMBL/GenBank/DDBJ whole genome shotgun (WGS) entry which is preliminary data.</text>
</comment>
<dbReference type="AlphaFoldDB" id="A0A9P1DWS8"/>
<reference evidence="1" key="1">
    <citation type="submission" date="2022-10" db="EMBL/GenBank/DDBJ databases">
        <authorList>
            <person name="Chen Y."/>
            <person name="Dougan E. K."/>
            <person name="Chan C."/>
            <person name="Rhodes N."/>
            <person name="Thang M."/>
        </authorList>
    </citation>
    <scope>NUCLEOTIDE SEQUENCE</scope>
</reference>
<name>A0A9P1DWS8_9DINO</name>
<evidence type="ECO:0000313" key="2">
    <source>
        <dbReference type="EMBL" id="CAL4804566.1"/>
    </source>
</evidence>
<accession>A0A9P1DWS8</accession>